<dbReference type="EMBL" id="HADY01008352">
    <property type="protein sequence ID" value="SBP46837.1"/>
    <property type="molecule type" value="Transcribed_RNA"/>
</dbReference>
<name>A0A1A7ZVE0_NOTFU</name>
<sequence length="75" mass="8816">KRNRKKPNLCYLFPLTKINTNDNKVIKVKKCLNWFTVLTLAKNGEKTNTHVQKKSFLLILMKGENNQCKTKHTKK</sequence>
<accession>A0A1A7ZVE0</accession>
<gene>
    <name evidence="1" type="primary">Nfu_g_1_010227</name>
</gene>
<organism evidence="1">
    <name type="scientific">Nothobranchius furzeri</name>
    <name type="common">Turquoise killifish</name>
    <dbReference type="NCBI Taxonomy" id="105023"/>
    <lineage>
        <taxon>Eukaryota</taxon>
        <taxon>Metazoa</taxon>
        <taxon>Chordata</taxon>
        <taxon>Craniata</taxon>
        <taxon>Vertebrata</taxon>
        <taxon>Euteleostomi</taxon>
        <taxon>Actinopterygii</taxon>
        <taxon>Neopterygii</taxon>
        <taxon>Teleostei</taxon>
        <taxon>Neoteleostei</taxon>
        <taxon>Acanthomorphata</taxon>
        <taxon>Ovalentaria</taxon>
        <taxon>Atherinomorphae</taxon>
        <taxon>Cyprinodontiformes</taxon>
        <taxon>Nothobranchiidae</taxon>
        <taxon>Nothobranchius</taxon>
    </lineage>
</organism>
<protein>
    <submittedName>
        <fullName evidence="1">Uncharacterized protein</fullName>
    </submittedName>
</protein>
<dbReference type="AlphaFoldDB" id="A0A1A7ZVE0"/>
<reference evidence="1" key="1">
    <citation type="submission" date="2016-05" db="EMBL/GenBank/DDBJ databases">
        <authorList>
            <person name="Lavstsen T."/>
            <person name="Jespersen J.S."/>
        </authorList>
    </citation>
    <scope>NUCLEOTIDE SEQUENCE</scope>
    <source>
        <tissue evidence="1">Brain</tissue>
    </source>
</reference>
<proteinExistence type="predicted"/>
<feature type="non-terminal residue" evidence="1">
    <location>
        <position position="75"/>
    </location>
</feature>
<evidence type="ECO:0000313" key="1">
    <source>
        <dbReference type="EMBL" id="SBP46837.1"/>
    </source>
</evidence>
<reference evidence="1" key="2">
    <citation type="submission" date="2016-06" db="EMBL/GenBank/DDBJ databases">
        <title>The genome of a short-lived fish provides insights into sex chromosome evolution and the genetic control of aging.</title>
        <authorList>
            <person name="Reichwald K."/>
            <person name="Felder M."/>
            <person name="Petzold A."/>
            <person name="Koch P."/>
            <person name="Groth M."/>
            <person name="Platzer M."/>
        </authorList>
    </citation>
    <scope>NUCLEOTIDE SEQUENCE</scope>
    <source>
        <tissue evidence="1">Brain</tissue>
    </source>
</reference>
<feature type="non-terminal residue" evidence="1">
    <location>
        <position position="1"/>
    </location>
</feature>